<dbReference type="InterPro" id="IPR050045">
    <property type="entry name" value="Opp2B"/>
</dbReference>
<feature type="transmembrane region" description="Helical" evidence="13">
    <location>
        <begin position="174"/>
        <end position="194"/>
    </location>
</feature>
<comment type="subunit">
    <text evidence="11">The complex is composed of two ATP-binding proteins (NikD and NikE), two transmembrane proteins (NikB and NikC) and a solute-binding protein (NikA).</text>
</comment>
<comment type="caution">
    <text evidence="15">The sequence shown here is derived from an EMBL/GenBank/DDBJ whole genome shotgun (WGS) entry which is preliminary data.</text>
</comment>
<reference evidence="15 16" key="1">
    <citation type="submission" date="2017-01" db="EMBL/GenBank/DDBJ databases">
        <title>Bacillus phylogenomics.</title>
        <authorList>
            <person name="Dunlap C."/>
        </authorList>
    </citation>
    <scope>NUCLEOTIDE SEQUENCE [LARGE SCALE GENOMIC DNA]</scope>
    <source>
        <strain evidence="15 16">NRRL B-41282</strain>
    </source>
</reference>
<evidence type="ECO:0000256" key="11">
    <source>
        <dbReference type="ARBA" id="ARBA00038669"/>
    </source>
</evidence>
<dbReference type="PANTHER" id="PTHR43163:SF6">
    <property type="entry name" value="DIPEPTIDE TRANSPORT SYSTEM PERMEASE PROTEIN DPPB-RELATED"/>
    <property type="match status" value="1"/>
</dbReference>
<dbReference type="InterPro" id="IPR045621">
    <property type="entry name" value="BPD_transp_1_N"/>
</dbReference>
<evidence type="ECO:0000256" key="4">
    <source>
        <dbReference type="ARBA" id="ARBA00022596"/>
    </source>
</evidence>
<evidence type="ECO:0000256" key="8">
    <source>
        <dbReference type="ARBA" id="ARBA00023112"/>
    </source>
</evidence>
<dbReference type="InterPro" id="IPR035906">
    <property type="entry name" value="MetI-like_sf"/>
</dbReference>
<proteinExistence type="inferred from homology"/>
<dbReference type="InterPro" id="IPR000515">
    <property type="entry name" value="MetI-like"/>
</dbReference>
<comment type="similarity">
    <text evidence="10">Belongs to the binding-protein-dependent transport system permease family. OppBC subfamily.</text>
</comment>
<evidence type="ECO:0000256" key="10">
    <source>
        <dbReference type="ARBA" id="ARBA00024202"/>
    </source>
</evidence>
<dbReference type="Pfam" id="PF19300">
    <property type="entry name" value="BPD_transp_1_N"/>
    <property type="match status" value="1"/>
</dbReference>
<dbReference type="PROSITE" id="PS50928">
    <property type="entry name" value="ABC_TM1"/>
    <property type="match status" value="1"/>
</dbReference>
<dbReference type="Gene3D" id="1.10.3720.10">
    <property type="entry name" value="MetI-like"/>
    <property type="match status" value="1"/>
</dbReference>
<keyword evidence="6 13" id="KW-1133">Transmembrane helix</keyword>
<feature type="domain" description="ABC transmembrane type-1" evidence="14">
    <location>
        <begin position="97"/>
        <end position="298"/>
    </location>
</feature>
<keyword evidence="7" id="KW-0406">Ion transport</keyword>
<dbReference type="SUPFAM" id="SSF161098">
    <property type="entry name" value="MetI-like"/>
    <property type="match status" value="1"/>
</dbReference>
<evidence type="ECO:0000256" key="2">
    <source>
        <dbReference type="ARBA" id="ARBA00022448"/>
    </source>
</evidence>
<feature type="transmembrane region" description="Helical" evidence="13">
    <location>
        <begin position="101"/>
        <end position="124"/>
    </location>
</feature>
<dbReference type="NCBIfam" id="NF045470">
    <property type="entry name" value="Opp2B"/>
    <property type="match status" value="1"/>
</dbReference>
<feature type="transmembrane region" description="Helical" evidence="13">
    <location>
        <begin position="276"/>
        <end position="298"/>
    </location>
</feature>
<keyword evidence="9 13" id="KW-0472">Membrane</keyword>
<evidence type="ECO:0000256" key="9">
    <source>
        <dbReference type="ARBA" id="ARBA00023136"/>
    </source>
</evidence>
<evidence type="ECO:0000256" key="1">
    <source>
        <dbReference type="ARBA" id="ARBA00004651"/>
    </source>
</evidence>
<evidence type="ECO:0000256" key="5">
    <source>
        <dbReference type="ARBA" id="ARBA00022692"/>
    </source>
</evidence>
<sequence length="313" mass="35488">MKQISKRLFELILFLFLLSFISFVFMKAAPGDPVKQMLRVDDVAVTDEQIEEFREELGFNKPIYIQYWNWFKRFFQFDFGHSYTTGEPVIDELSRKFPATLLLTGTSLLVMLLISVPIGTLSALYQDRWIDHIGRLLALIGAALPSFWLGFILIDLFSVRLKWLPSMGAGTFKHLILPSLTLGIAMSGVYVRLVRSSLIESLGQDFVRSARARGISETRIFLFHAFRHCLVPVITIFGVSLGSLLGGTVIIEVLFAYPGVGKLVIDAIIQRDYPIIQGYILFMGVTVVLINLLVDLSYQYLNPEIRLKEAGRR</sequence>
<evidence type="ECO:0000256" key="12">
    <source>
        <dbReference type="ARBA" id="ARBA00044774"/>
    </source>
</evidence>
<keyword evidence="8" id="KW-0921">Nickel transport</keyword>
<keyword evidence="16" id="KW-1185">Reference proteome</keyword>
<feature type="transmembrane region" description="Helical" evidence="13">
    <location>
        <begin position="136"/>
        <end position="154"/>
    </location>
</feature>
<dbReference type="OrthoDB" id="9773683at2"/>
<keyword evidence="5 13" id="KW-0812">Transmembrane</keyword>
<name>A0A1R1QG40_9BACI</name>
<dbReference type="CDD" id="cd06261">
    <property type="entry name" value="TM_PBP2"/>
    <property type="match status" value="1"/>
</dbReference>
<dbReference type="RefSeq" id="WP_076758575.1">
    <property type="nucleotide sequence ID" value="NZ_JARMDZ010000014.1"/>
</dbReference>
<evidence type="ECO:0000256" key="6">
    <source>
        <dbReference type="ARBA" id="ARBA00022989"/>
    </source>
</evidence>
<organism evidence="15 16">
    <name type="scientific">Bacillus swezeyi</name>
    <dbReference type="NCBI Taxonomy" id="1925020"/>
    <lineage>
        <taxon>Bacteria</taxon>
        <taxon>Bacillati</taxon>
        <taxon>Bacillota</taxon>
        <taxon>Bacilli</taxon>
        <taxon>Bacillales</taxon>
        <taxon>Bacillaceae</taxon>
        <taxon>Bacillus</taxon>
    </lineage>
</organism>
<accession>A0A1R1S2E7</accession>
<evidence type="ECO:0000313" key="15">
    <source>
        <dbReference type="EMBL" id="OMI02947.1"/>
    </source>
</evidence>
<dbReference type="EMBL" id="MTJL01000030">
    <property type="protein sequence ID" value="OMI02947.1"/>
    <property type="molecule type" value="Genomic_DNA"/>
</dbReference>
<dbReference type="GO" id="GO:0015099">
    <property type="term" value="F:nickel cation transmembrane transporter activity"/>
    <property type="evidence" value="ECO:0007669"/>
    <property type="project" value="InterPro"/>
</dbReference>
<dbReference type="PANTHER" id="PTHR43163">
    <property type="entry name" value="DIPEPTIDE TRANSPORT SYSTEM PERMEASE PROTEIN DPPB-RELATED"/>
    <property type="match status" value="1"/>
</dbReference>
<comment type="subcellular location">
    <subcellularLocation>
        <location evidence="1 13">Cell membrane</location>
        <topology evidence="1 13">Multi-pass membrane protein</topology>
    </subcellularLocation>
</comment>
<evidence type="ECO:0000313" key="16">
    <source>
        <dbReference type="Proteomes" id="UP000187367"/>
    </source>
</evidence>
<evidence type="ECO:0000259" key="14">
    <source>
        <dbReference type="PROSITE" id="PS50928"/>
    </source>
</evidence>
<dbReference type="Proteomes" id="UP000187367">
    <property type="component" value="Unassembled WGS sequence"/>
</dbReference>
<gene>
    <name evidence="15" type="ORF">BW143_15800</name>
</gene>
<keyword evidence="2 13" id="KW-0813">Transport</keyword>
<evidence type="ECO:0000256" key="13">
    <source>
        <dbReference type="RuleBase" id="RU363032"/>
    </source>
</evidence>
<keyword evidence="3" id="KW-1003">Cell membrane</keyword>
<accession>A0A1R1QG40</accession>
<keyword evidence="4" id="KW-0533">Nickel</keyword>
<evidence type="ECO:0000256" key="3">
    <source>
        <dbReference type="ARBA" id="ARBA00022475"/>
    </source>
</evidence>
<evidence type="ECO:0000256" key="7">
    <source>
        <dbReference type="ARBA" id="ARBA00023065"/>
    </source>
</evidence>
<dbReference type="Pfam" id="PF00528">
    <property type="entry name" value="BPD_transp_1"/>
    <property type="match status" value="1"/>
</dbReference>
<protein>
    <recommendedName>
        <fullName evidence="12">Nickel import system permease protein NikB</fullName>
    </recommendedName>
</protein>
<dbReference type="GO" id="GO:0005886">
    <property type="term" value="C:plasma membrane"/>
    <property type="evidence" value="ECO:0007669"/>
    <property type="project" value="UniProtKB-SubCell"/>
</dbReference>
<dbReference type="AlphaFoldDB" id="A0A1R1QG40"/>
<feature type="transmembrane region" description="Helical" evidence="13">
    <location>
        <begin position="229"/>
        <end position="256"/>
    </location>
</feature>